<dbReference type="HOGENOM" id="CLU_1852010_0_0_10"/>
<dbReference type="Proteomes" id="UP000004913">
    <property type="component" value="Unassembled WGS sequence"/>
</dbReference>
<dbReference type="InterPro" id="IPR046660">
    <property type="entry name" value="DUF6769"/>
</dbReference>
<evidence type="ECO:0008006" key="3">
    <source>
        <dbReference type="Google" id="ProtNLM"/>
    </source>
</evidence>
<evidence type="ECO:0000313" key="2">
    <source>
        <dbReference type="Proteomes" id="UP000004913"/>
    </source>
</evidence>
<dbReference type="Pfam" id="PF20558">
    <property type="entry name" value="DUF6769"/>
    <property type="match status" value="1"/>
</dbReference>
<dbReference type="eggNOG" id="ENOG5033VMY">
    <property type="taxonomic scope" value="Bacteria"/>
</dbReference>
<dbReference type="AlphaFoldDB" id="F5IYG3"/>
<sequence length="167" mass="18973">MKRISAGLFKKKSYLCDMKKVKRLITLSLLMLANIFLLAHTVLPHSHHDGAVCFSLEEIVHQHNCSGQHDNVGNTCCEHKRHHHSASEDCNLKEIVLRQNNDLHDDILPCANCLSLLFTINPLSELYLEAPEFGQRLEQKPYLENYIPPFVGSIKSLRAPPVSYFLG</sequence>
<evidence type="ECO:0000313" key="1">
    <source>
        <dbReference type="EMBL" id="EGK01598.1"/>
    </source>
</evidence>
<dbReference type="EMBL" id="ADLV01000025">
    <property type="protein sequence ID" value="EGK01598.1"/>
    <property type="molecule type" value="Genomic_DNA"/>
</dbReference>
<protein>
    <recommendedName>
        <fullName evidence="3">DUF2946 domain-containing protein</fullName>
    </recommendedName>
</protein>
<comment type="caution">
    <text evidence="1">The sequence shown here is derived from an EMBL/GenBank/DDBJ whole genome shotgun (WGS) entry which is preliminary data.</text>
</comment>
<dbReference type="STRING" id="742766.HMPREF9455_02130"/>
<accession>F5IYG3</accession>
<name>F5IYG3_9BACT</name>
<proteinExistence type="predicted"/>
<organism evidence="1 2">
    <name type="scientific">Dysgonomonas gadei ATCC BAA-286</name>
    <dbReference type="NCBI Taxonomy" id="742766"/>
    <lineage>
        <taxon>Bacteria</taxon>
        <taxon>Pseudomonadati</taxon>
        <taxon>Bacteroidota</taxon>
        <taxon>Bacteroidia</taxon>
        <taxon>Bacteroidales</taxon>
        <taxon>Dysgonomonadaceae</taxon>
        <taxon>Dysgonomonas</taxon>
    </lineage>
</organism>
<keyword evidence="2" id="KW-1185">Reference proteome</keyword>
<gene>
    <name evidence="1" type="ORF">HMPREF9455_02130</name>
</gene>
<reference evidence="1 2" key="1">
    <citation type="submission" date="2011-04" db="EMBL/GenBank/DDBJ databases">
        <title>The Genome Sequence of Dysgonomonas gadei ATCC BAA-286.</title>
        <authorList>
            <consortium name="The Broad Institute Genome Sequencing Platform"/>
            <person name="Earl A."/>
            <person name="Ward D."/>
            <person name="Feldgarden M."/>
            <person name="Gevers D."/>
            <person name="Pudlo N."/>
            <person name="Martens E."/>
            <person name="Allen-Vercoe E."/>
            <person name="Young S.K."/>
            <person name="Zeng Q."/>
            <person name="Gargeya S."/>
            <person name="Fitzgerald M."/>
            <person name="Haas B."/>
            <person name="Abouelleil A."/>
            <person name="Alvarado L."/>
            <person name="Arachchi H.M."/>
            <person name="Berlin A."/>
            <person name="Brown A."/>
            <person name="Chapman S.B."/>
            <person name="Chen Z."/>
            <person name="Dunbar C."/>
            <person name="Freedman E."/>
            <person name="Gearin G."/>
            <person name="Gellesch M."/>
            <person name="Goldberg J."/>
            <person name="Griggs A."/>
            <person name="Gujja S."/>
            <person name="Heiman D."/>
            <person name="Howarth C."/>
            <person name="Larson L."/>
            <person name="Lui A."/>
            <person name="MacDonald P.J.P."/>
            <person name="Mehta T."/>
            <person name="Montmayeur A."/>
            <person name="Murphy C."/>
            <person name="Neiman D."/>
            <person name="Pearson M."/>
            <person name="Priest M."/>
            <person name="Roberts A."/>
            <person name="Saif S."/>
            <person name="Shea T."/>
            <person name="Shenoy N."/>
            <person name="Sisk P."/>
            <person name="Stolte C."/>
            <person name="Sykes S."/>
            <person name="Yandava C."/>
            <person name="Wortman J."/>
            <person name="Nusbaum C."/>
            <person name="Birren B."/>
        </authorList>
    </citation>
    <scope>NUCLEOTIDE SEQUENCE [LARGE SCALE GENOMIC DNA]</scope>
    <source>
        <strain evidence="1 2">ATCC BAA-286</strain>
    </source>
</reference>